<gene>
    <name evidence="2" type="ORF">PPENT_87.1.T0570069</name>
</gene>
<feature type="signal peptide" evidence="1">
    <location>
        <begin position="1"/>
        <end position="20"/>
    </location>
</feature>
<dbReference type="EMBL" id="CAJJDO010000057">
    <property type="protein sequence ID" value="CAD8172390.1"/>
    <property type="molecule type" value="Genomic_DNA"/>
</dbReference>
<protein>
    <recommendedName>
        <fullName evidence="4">Transmembrane protein</fullName>
    </recommendedName>
</protein>
<sequence>MRFIQRWLLLLLAGLTKTYGSSKFEKYVQRVLFRKIFPPFFIIKTEFLKTQQIKFISYFQVVSLQQAKQLLESIKQLRSALILRYYYMGNLASSVITCEHILNVIELKLIKFILVQDSDRVISLAKEDLNLLENYDATLEGKISLKFFKRTPQQVQDRKMTMSKQNQKKLNKNQNIQTQDQLIDTTIVIANSRCPIFKQQLKN</sequence>
<evidence type="ECO:0000256" key="1">
    <source>
        <dbReference type="SAM" id="SignalP"/>
    </source>
</evidence>
<organism evidence="2 3">
    <name type="scientific">Paramecium pentaurelia</name>
    <dbReference type="NCBI Taxonomy" id="43138"/>
    <lineage>
        <taxon>Eukaryota</taxon>
        <taxon>Sar</taxon>
        <taxon>Alveolata</taxon>
        <taxon>Ciliophora</taxon>
        <taxon>Intramacronucleata</taxon>
        <taxon>Oligohymenophorea</taxon>
        <taxon>Peniculida</taxon>
        <taxon>Parameciidae</taxon>
        <taxon>Paramecium</taxon>
    </lineage>
</organism>
<evidence type="ECO:0000313" key="3">
    <source>
        <dbReference type="Proteomes" id="UP000689195"/>
    </source>
</evidence>
<feature type="chain" id="PRO_5035795280" description="Transmembrane protein" evidence="1">
    <location>
        <begin position="21"/>
        <end position="203"/>
    </location>
</feature>
<reference evidence="2" key="1">
    <citation type="submission" date="2021-01" db="EMBL/GenBank/DDBJ databases">
        <authorList>
            <consortium name="Genoscope - CEA"/>
            <person name="William W."/>
        </authorList>
    </citation>
    <scope>NUCLEOTIDE SEQUENCE</scope>
</reference>
<dbReference type="AlphaFoldDB" id="A0A8S1V503"/>
<name>A0A8S1V503_9CILI</name>
<evidence type="ECO:0000313" key="2">
    <source>
        <dbReference type="EMBL" id="CAD8172390.1"/>
    </source>
</evidence>
<comment type="caution">
    <text evidence="2">The sequence shown here is derived from an EMBL/GenBank/DDBJ whole genome shotgun (WGS) entry which is preliminary data.</text>
</comment>
<dbReference type="Proteomes" id="UP000689195">
    <property type="component" value="Unassembled WGS sequence"/>
</dbReference>
<evidence type="ECO:0008006" key="4">
    <source>
        <dbReference type="Google" id="ProtNLM"/>
    </source>
</evidence>
<accession>A0A8S1V503</accession>
<keyword evidence="1" id="KW-0732">Signal</keyword>
<keyword evidence="3" id="KW-1185">Reference proteome</keyword>
<proteinExistence type="predicted"/>